<dbReference type="InterPro" id="IPR036322">
    <property type="entry name" value="WD40_repeat_dom_sf"/>
</dbReference>
<gene>
    <name evidence="16" type="ORF">EI555_000862</name>
</gene>
<comment type="subcellular location">
    <subcellularLocation>
        <location evidence="1">Cytoplasm</location>
        <location evidence="1">Cytoskeleton</location>
        <location evidence="1">Flagellum axoneme</location>
    </subcellularLocation>
</comment>
<organism evidence="16 17">
    <name type="scientific">Monodon monoceros</name>
    <name type="common">Narwhal</name>
    <name type="synonym">Ceratodon monodon</name>
    <dbReference type="NCBI Taxonomy" id="40151"/>
    <lineage>
        <taxon>Eukaryota</taxon>
        <taxon>Metazoa</taxon>
        <taxon>Chordata</taxon>
        <taxon>Craniata</taxon>
        <taxon>Vertebrata</taxon>
        <taxon>Euteleostomi</taxon>
        <taxon>Mammalia</taxon>
        <taxon>Eutheria</taxon>
        <taxon>Laurasiatheria</taxon>
        <taxon>Artiodactyla</taxon>
        <taxon>Whippomorpha</taxon>
        <taxon>Cetacea</taxon>
        <taxon>Odontoceti</taxon>
        <taxon>Monodontidae</taxon>
        <taxon>Monodon</taxon>
    </lineage>
</organism>
<evidence type="ECO:0000256" key="10">
    <source>
        <dbReference type="ARBA" id="ARBA00055223"/>
    </source>
</evidence>
<keyword evidence="5" id="KW-0282">Flagellum</keyword>
<keyword evidence="4" id="KW-0677">Repeat</keyword>
<feature type="repeat" description="WD" evidence="13">
    <location>
        <begin position="829"/>
        <end position="865"/>
    </location>
</feature>
<feature type="region of interest" description="Disordered" evidence="14">
    <location>
        <begin position="120"/>
        <end position="141"/>
    </location>
</feature>
<evidence type="ECO:0000256" key="9">
    <source>
        <dbReference type="ARBA" id="ARBA00023273"/>
    </source>
</evidence>
<feature type="compositionally biased region" description="Basic and acidic residues" evidence="14">
    <location>
        <begin position="120"/>
        <end position="129"/>
    </location>
</feature>
<dbReference type="FunFam" id="2.130.10.10:FF:000401">
    <property type="entry name" value="Cilia- and flagella-associated protein 44"/>
    <property type="match status" value="1"/>
</dbReference>
<evidence type="ECO:0000256" key="12">
    <source>
        <dbReference type="ARBA" id="ARBA00074727"/>
    </source>
</evidence>
<keyword evidence="3 13" id="KW-0853">WD repeat</keyword>
<dbReference type="EMBL" id="RWIC01000433">
    <property type="protein sequence ID" value="TKC43913.1"/>
    <property type="molecule type" value="Genomic_DNA"/>
</dbReference>
<dbReference type="InterPro" id="IPR055439">
    <property type="entry name" value="Beta-prop_EML_1st"/>
</dbReference>
<dbReference type="Pfam" id="PF00400">
    <property type="entry name" value="WD40"/>
    <property type="match status" value="1"/>
</dbReference>
<evidence type="ECO:0000256" key="6">
    <source>
        <dbReference type="ARBA" id="ARBA00023054"/>
    </source>
</evidence>
<feature type="compositionally biased region" description="Basic and acidic residues" evidence="14">
    <location>
        <begin position="320"/>
        <end position="344"/>
    </location>
</feature>
<dbReference type="PROSITE" id="PS50294">
    <property type="entry name" value="WD_REPEATS_REGION"/>
    <property type="match status" value="1"/>
</dbReference>
<comment type="similarity">
    <text evidence="11">Belongs to the CFAP44 family.</text>
</comment>
<dbReference type="PANTHER" id="PTHR14885">
    <property type="entry name" value="CILIA- AND FLAGELLA-ASSOCIATED PROTEIN 43-RELATED"/>
    <property type="match status" value="1"/>
</dbReference>
<evidence type="ECO:0000256" key="13">
    <source>
        <dbReference type="PROSITE-ProRule" id="PRU00221"/>
    </source>
</evidence>
<evidence type="ECO:0000256" key="1">
    <source>
        <dbReference type="ARBA" id="ARBA00004611"/>
    </source>
</evidence>
<keyword evidence="9" id="KW-0966">Cell projection</keyword>
<evidence type="ECO:0000256" key="8">
    <source>
        <dbReference type="ARBA" id="ARBA00023212"/>
    </source>
</evidence>
<keyword evidence="7" id="KW-0969">Cilium</keyword>
<feature type="region of interest" description="Disordered" evidence="14">
    <location>
        <begin position="155"/>
        <end position="196"/>
    </location>
</feature>
<feature type="region of interest" description="Disordered" evidence="14">
    <location>
        <begin position="28"/>
        <end position="48"/>
    </location>
</feature>
<evidence type="ECO:0000256" key="7">
    <source>
        <dbReference type="ARBA" id="ARBA00023069"/>
    </source>
</evidence>
<dbReference type="SUPFAM" id="SSF50978">
    <property type="entry name" value="WD40 repeat-like"/>
    <property type="match status" value="1"/>
</dbReference>
<keyword evidence="6" id="KW-0175">Coiled coil</keyword>
<dbReference type="InterPro" id="IPR019775">
    <property type="entry name" value="WD40_repeat_CS"/>
</dbReference>
<proteinExistence type="inferred from homology"/>
<dbReference type="AlphaFoldDB" id="A0A4U1F3T8"/>
<dbReference type="GO" id="GO:0003341">
    <property type="term" value="P:cilium movement"/>
    <property type="evidence" value="ECO:0007669"/>
    <property type="project" value="UniProtKB-ARBA"/>
</dbReference>
<evidence type="ECO:0000256" key="11">
    <source>
        <dbReference type="ARBA" id="ARBA00060934"/>
    </source>
</evidence>
<dbReference type="Proteomes" id="UP000308365">
    <property type="component" value="Unassembled WGS sequence"/>
</dbReference>
<evidence type="ECO:0000256" key="4">
    <source>
        <dbReference type="ARBA" id="ARBA00022737"/>
    </source>
</evidence>
<evidence type="ECO:0000313" key="17">
    <source>
        <dbReference type="Proteomes" id="UP000308365"/>
    </source>
</evidence>
<evidence type="ECO:0000256" key="2">
    <source>
        <dbReference type="ARBA" id="ARBA00022490"/>
    </source>
</evidence>
<keyword evidence="8" id="KW-0206">Cytoskeleton</keyword>
<evidence type="ECO:0000256" key="3">
    <source>
        <dbReference type="ARBA" id="ARBA00022574"/>
    </source>
</evidence>
<comment type="caution">
    <text evidence="16">The sequence shown here is derived from an EMBL/GenBank/DDBJ whole genome shotgun (WGS) entry which is preliminary data.</text>
</comment>
<reference evidence="17" key="1">
    <citation type="journal article" date="2019" name="IScience">
        <title>Narwhal Genome Reveals Long-Term Low Genetic Diversity despite Current Large Abundance Size.</title>
        <authorList>
            <person name="Westbury M.V."/>
            <person name="Petersen B."/>
            <person name="Garde E."/>
            <person name="Heide-Jorgensen M.P."/>
            <person name="Lorenzen E.D."/>
        </authorList>
    </citation>
    <scope>NUCLEOTIDE SEQUENCE [LARGE SCALE GENOMIC DNA]</scope>
</reference>
<dbReference type="PANTHER" id="PTHR14885:SF3">
    <property type="entry name" value="CILIA- AND FLAGELLA-ASSOCIATED PROTEIN 44"/>
    <property type="match status" value="1"/>
</dbReference>
<dbReference type="InterPro" id="IPR001680">
    <property type="entry name" value="WD40_rpt"/>
</dbReference>
<comment type="function">
    <text evidence="10">Flagellar protein involved in sperm flagellum axoneme organization and function.</text>
</comment>
<dbReference type="PROSITE" id="PS50082">
    <property type="entry name" value="WD_REPEATS_2"/>
    <property type="match status" value="1"/>
</dbReference>
<sequence>MHHEILSEEEFFGEFYADTFSDCSSDIYTSVSGDDSSSEYSSDSADVNIRPTKRQKTLVIDSDTENENETHSAGECFFASTEEWVEGNISQKLEDFTVLRRTVQTRPAPRIPPTVEIIEKEQNWEKKTGTDIQNSSEESHLFTQRWRASHMGEDLQNKTQPPFVNPSQPLCNSRSSTQQSRNPALSEEPPVLGDGQQLRTNETLIQRKDIMARIAELTLQNSAIKAHLNNIIGPGGEQGDGLREFNKQETSHASNMTSSFPAVQPLTPSSMEERIAELNRQSMEARGKLLQLIEQQKLVGLNPSSPPVSPIRSPLGAWTEKMKEPDDQDTDGRKSERSKSDGRQSHSSRSASEPTMKEDYKSVVDTTGETFTEVEESYLGDDESYVEHLEGSSSSFQDDYVESIGKSQYMETPVPDAEEAEEEVKKKISESFFYDYMELASMPFVTPDSNIPLDLLTLVHSFGYDCRKRANLQLLDSNMVLYVAGNQLILLNLKTKEQTYLRSSSGRGIGVIGVHPQKTYFTVAEKGVFPKIIIYEYPSLRPYRILQDGTDLAYACVDFNCDGTLLASVGGNPDHTLTIWNWKEEQPLLRTKAFSQEVFKVTFNPEDDEQLTTSGSGHIKFWEMALTFTGLKLQGSLGRFGKTATNDIEGYMELPDGKVLSGSEWGNMLLWEGGHIKVELSRAAGKPCHQGPINQIMLDEGEVITIGSDGCVRIWDFETIDTADTIDETGLLEIEPINELQVDKNVRLFSMIKMNEIGNNFWLSQDSNGAIWKLDLSFSNIVSNGGAQITAGFEDGVVRILELYDPEGLTSFVGRKRVSDADIRLKQVFKPHTSPVTALAYDRDGEVLATGSKDQTVFFFEVERGYKPIGYITTPGPVCQLTWSTASHVSSYLSSCLNLSYYVVK</sequence>
<feature type="compositionally biased region" description="Polar residues" evidence="14">
    <location>
        <begin position="157"/>
        <end position="183"/>
    </location>
</feature>
<keyword evidence="2" id="KW-0963">Cytoplasm</keyword>
<dbReference type="Pfam" id="PF23409">
    <property type="entry name" value="Beta-prop_EML"/>
    <property type="match status" value="1"/>
</dbReference>
<evidence type="ECO:0000259" key="15">
    <source>
        <dbReference type="Pfam" id="PF23409"/>
    </source>
</evidence>
<accession>A0A4U1F3T8</accession>
<feature type="compositionally biased region" description="Low complexity" evidence="14">
    <location>
        <begin position="30"/>
        <end position="46"/>
    </location>
</feature>
<feature type="domain" description="EML-like first beta-propeller" evidence="15">
    <location>
        <begin position="514"/>
        <end position="733"/>
    </location>
</feature>
<dbReference type="PROSITE" id="PS00678">
    <property type="entry name" value="WD_REPEATS_1"/>
    <property type="match status" value="1"/>
</dbReference>
<dbReference type="InterPro" id="IPR015943">
    <property type="entry name" value="WD40/YVTN_repeat-like_dom_sf"/>
</dbReference>
<dbReference type="SMART" id="SM00320">
    <property type="entry name" value="WD40"/>
    <property type="match status" value="4"/>
</dbReference>
<evidence type="ECO:0000256" key="14">
    <source>
        <dbReference type="SAM" id="MobiDB-lite"/>
    </source>
</evidence>
<protein>
    <recommendedName>
        <fullName evidence="12">Cilia- and flagella-associated protein 44</fullName>
    </recommendedName>
</protein>
<evidence type="ECO:0000313" key="16">
    <source>
        <dbReference type="EMBL" id="TKC43913.1"/>
    </source>
</evidence>
<dbReference type="Gene3D" id="2.130.10.10">
    <property type="entry name" value="YVTN repeat-like/Quinoprotein amine dehydrogenase"/>
    <property type="match status" value="2"/>
</dbReference>
<name>A0A4U1F3T8_MONMO</name>
<feature type="region of interest" description="Disordered" evidence="14">
    <location>
        <begin position="300"/>
        <end position="363"/>
    </location>
</feature>
<evidence type="ECO:0000256" key="5">
    <source>
        <dbReference type="ARBA" id="ARBA00022846"/>
    </source>
</evidence>
<dbReference type="GO" id="GO:0060285">
    <property type="term" value="P:cilium-dependent cell motility"/>
    <property type="evidence" value="ECO:0007669"/>
    <property type="project" value="UniProtKB-ARBA"/>
</dbReference>